<keyword evidence="2" id="KW-0813">Transport</keyword>
<evidence type="ECO:0000313" key="6">
    <source>
        <dbReference type="EMBL" id="ADK79517.1"/>
    </source>
</evidence>
<protein>
    <submittedName>
        <fullName evidence="6">ABC transporter related protein</fullName>
    </submittedName>
</protein>
<dbReference type="GO" id="GO:0005524">
    <property type="term" value="F:ATP binding"/>
    <property type="evidence" value="ECO:0007669"/>
    <property type="project" value="UniProtKB-KW"/>
</dbReference>
<dbReference type="eggNOG" id="COG1131">
    <property type="taxonomic scope" value="Bacteria"/>
</dbReference>
<organism evidence="6 7">
    <name type="scientific">Sediminispirochaeta smaragdinae (strain DSM 11293 / JCM 15392 / SEBR 4228)</name>
    <name type="common">Spirochaeta smaragdinae</name>
    <dbReference type="NCBI Taxonomy" id="573413"/>
    <lineage>
        <taxon>Bacteria</taxon>
        <taxon>Pseudomonadati</taxon>
        <taxon>Spirochaetota</taxon>
        <taxon>Spirochaetia</taxon>
        <taxon>Spirochaetales</taxon>
        <taxon>Spirochaetaceae</taxon>
        <taxon>Sediminispirochaeta</taxon>
    </lineage>
</organism>
<comment type="similarity">
    <text evidence="1">Belongs to the ABC transporter superfamily.</text>
</comment>
<dbReference type="InterPro" id="IPR027417">
    <property type="entry name" value="P-loop_NTPase"/>
</dbReference>
<name>E1RAY7_SEDSS</name>
<dbReference type="Proteomes" id="UP000002318">
    <property type="component" value="Chromosome"/>
</dbReference>
<keyword evidence="3" id="KW-0547">Nucleotide-binding</keyword>
<dbReference type="STRING" id="573413.Spirs_0361"/>
<dbReference type="KEGG" id="ssm:Spirs_0361"/>
<dbReference type="GO" id="GO:0016887">
    <property type="term" value="F:ATP hydrolysis activity"/>
    <property type="evidence" value="ECO:0007669"/>
    <property type="project" value="InterPro"/>
</dbReference>
<evidence type="ECO:0000256" key="3">
    <source>
        <dbReference type="ARBA" id="ARBA00022741"/>
    </source>
</evidence>
<dbReference type="RefSeq" id="WP_013252981.1">
    <property type="nucleotide sequence ID" value="NC_014364.1"/>
</dbReference>
<reference evidence="7" key="1">
    <citation type="journal article" date="2010" name="Stand. Genomic Sci.">
        <title>Complete genome sequence of Spirochaeta smaragdinae type strain (SEBR 4228).</title>
        <authorList>
            <person name="Mavromatis K."/>
            <person name="Yasawong M."/>
            <person name="Chertkov O."/>
            <person name="Lapidus A."/>
            <person name="Lucas S."/>
            <person name="Nolan M."/>
            <person name="Del Rio T.G."/>
            <person name="Tice H."/>
            <person name="Cheng J.F."/>
            <person name="Pitluck S."/>
            <person name="Liolios K."/>
            <person name="Ivanova N."/>
            <person name="Tapia R."/>
            <person name="Han C."/>
            <person name="Bruce D."/>
            <person name="Goodwin L."/>
            <person name="Pati A."/>
            <person name="Chen A."/>
            <person name="Palaniappan K."/>
            <person name="Land M."/>
            <person name="Hauser L."/>
            <person name="Chang Y.J."/>
            <person name="Jeffries C.D."/>
            <person name="Detter J.C."/>
            <person name="Rohde M."/>
            <person name="Brambilla E."/>
            <person name="Spring S."/>
            <person name="Goker M."/>
            <person name="Sikorski J."/>
            <person name="Woyke T."/>
            <person name="Bristow J."/>
            <person name="Eisen J.A."/>
            <person name="Markowitz V."/>
            <person name="Hugenholtz P."/>
            <person name="Klenk H.P."/>
            <person name="Kyrpides N.C."/>
        </authorList>
    </citation>
    <scope>NUCLEOTIDE SEQUENCE [LARGE SCALE GENOMIC DNA]</scope>
    <source>
        <strain evidence="7">DSM 11293 / JCM 15392 / SEBR 4228</strain>
    </source>
</reference>
<keyword evidence="7" id="KW-1185">Reference proteome</keyword>
<evidence type="ECO:0000259" key="5">
    <source>
        <dbReference type="PROSITE" id="PS50893"/>
    </source>
</evidence>
<dbReference type="PANTHER" id="PTHR43335">
    <property type="entry name" value="ABC TRANSPORTER, ATP-BINDING PROTEIN"/>
    <property type="match status" value="1"/>
</dbReference>
<dbReference type="OrthoDB" id="9775135at2"/>
<dbReference type="SMART" id="SM00382">
    <property type="entry name" value="AAA"/>
    <property type="match status" value="1"/>
</dbReference>
<proteinExistence type="inferred from homology"/>
<gene>
    <name evidence="6" type="ordered locus">Spirs_0361</name>
</gene>
<dbReference type="InterPro" id="IPR003439">
    <property type="entry name" value="ABC_transporter-like_ATP-bd"/>
</dbReference>
<dbReference type="PROSITE" id="PS50893">
    <property type="entry name" value="ABC_TRANSPORTER_2"/>
    <property type="match status" value="1"/>
</dbReference>
<accession>E1RAY7</accession>
<dbReference type="Pfam" id="PF00005">
    <property type="entry name" value="ABC_tran"/>
    <property type="match status" value="1"/>
</dbReference>
<feature type="domain" description="ABC transporter" evidence="5">
    <location>
        <begin position="2"/>
        <end position="228"/>
    </location>
</feature>
<dbReference type="PANTHER" id="PTHR43335:SF4">
    <property type="entry name" value="ABC TRANSPORTER, ATP-BINDING PROTEIN"/>
    <property type="match status" value="1"/>
</dbReference>
<dbReference type="AlphaFoldDB" id="E1RAY7"/>
<dbReference type="InterPro" id="IPR003593">
    <property type="entry name" value="AAA+_ATPase"/>
</dbReference>
<sequence>MITLSSVSKDYGSFRAVDNLSLEIKEGEITGLLGPNGAGKTTTMRMITGYFRPSSGTVSVNGIDVSKDPETIRSIIGYLPESPPLYGEMLTYDYLRYVTGVRKITDETAIRRTAEICGITGVMHKRIDQLSKGYKQRVGLAQAIIHDPKILILDEPTTGLDPNQIIEVRNLITEIGKTKTVILSTHILQEVEAIANRVVIINKGAIVKDDHTDNLRAVKNGHYTVRLALSGTDTTKATEFFSTLPGILEAHQVPGEEGLITILVTAGTEEDVRPALFHTVTQKGWTLFEMSREKQSLEAIFRELTTGGDHD</sequence>
<dbReference type="Gene3D" id="3.40.50.300">
    <property type="entry name" value="P-loop containing nucleotide triphosphate hydrolases"/>
    <property type="match status" value="1"/>
</dbReference>
<dbReference type="HOGENOM" id="CLU_000604_1_2_12"/>
<keyword evidence="4" id="KW-0067">ATP-binding</keyword>
<evidence type="ECO:0000256" key="4">
    <source>
        <dbReference type="ARBA" id="ARBA00022840"/>
    </source>
</evidence>
<evidence type="ECO:0000256" key="1">
    <source>
        <dbReference type="ARBA" id="ARBA00005417"/>
    </source>
</evidence>
<evidence type="ECO:0000313" key="7">
    <source>
        <dbReference type="Proteomes" id="UP000002318"/>
    </source>
</evidence>
<dbReference type="SUPFAM" id="SSF52540">
    <property type="entry name" value="P-loop containing nucleoside triphosphate hydrolases"/>
    <property type="match status" value="1"/>
</dbReference>
<dbReference type="EMBL" id="CP002116">
    <property type="protein sequence ID" value="ADK79517.1"/>
    <property type="molecule type" value="Genomic_DNA"/>
</dbReference>
<evidence type="ECO:0000256" key="2">
    <source>
        <dbReference type="ARBA" id="ARBA00022448"/>
    </source>
</evidence>